<dbReference type="STRING" id="889306.KP78_08120"/>
<evidence type="ECO:0000256" key="1">
    <source>
        <dbReference type="ARBA" id="ARBA00007316"/>
    </source>
</evidence>
<dbReference type="NCBIfam" id="TIGR01007">
    <property type="entry name" value="eps_fam"/>
    <property type="match status" value="1"/>
</dbReference>
<evidence type="ECO:0000256" key="8">
    <source>
        <dbReference type="ARBA" id="ARBA00051245"/>
    </source>
</evidence>
<gene>
    <name evidence="10" type="ORF">KP78_08120</name>
</gene>
<dbReference type="PANTHER" id="PTHR32309">
    <property type="entry name" value="TYROSINE-PROTEIN KINASE"/>
    <property type="match status" value="1"/>
</dbReference>
<keyword evidence="5" id="KW-0418">Kinase</keyword>
<evidence type="ECO:0000313" key="10">
    <source>
        <dbReference type="EMBL" id="KIL49344.1"/>
    </source>
</evidence>
<sequence>MILNKRNRTTIQKSNLVTYLNPDSMISDQFRTIKINIQFLTKEKKNRVFLITSPGKGEGKSTTTANLAVSMAQQKQKVLLIDANLRNPIIHSIFKVPNEIGLTNVLTGKTSFAETVCRTEIGKLEILTSGSISFNPAELLGNELMSDLLQRVVNSYDIVLIDSPSVLHYTETRVLANQCDGVVLVLHRERTELEHTAESRRVLDLAHAKLVGAIINESK</sequence>
<keyword evidence="11" id="KW-1185">Reference proteome</keyword>
<evidence type="ECO:0000256" key="5">
    <source>
        <dbReference type="ARBA" id="ARBA00022777"/>
    </source>
</evidence>
<accession>A0A0C2S5M1</accession>
<keyword evidence="6" id="KW-0067">ATP-binding</keyword>
<dbReference type="OrthoDB" id="9794577at2"/>
<dbReference type="PANTHER" id="PTHR32309:SF13">
    <property type="entry name" value="FERRIC ENTEROBACTIN TRANSPORT PROTEIN FEPE"/>
    <property type="match status" value="1"/>
</dbReference>
<dbReference type="GO" id="GO:0004715">
    <property type="term" value="F:non-membrane spanning protein tyrosine kinase activity"/>
    <property type="evidence" value="ECO:0007669"/>
    <property type="project" value="UniProtKB-EC"/>
</dbReference>
<dbReference type="InterPro" id="IPR027417">
    <property type="entry name" value="P-loop_NTPase"/>
</dbReference>
<name>A0A0C2S5M1_9BACL</name>
<comment type="similarity">
    <text evidence="1">Belongs to the CpsD/CapB family.</text>
</comment>
<evidence type="ECO:0000256" key="4">
    <source>
        <dbReference type="ARBA" id="ARBA00022741"/>
    </source>
</evidence>
<dbReference type="AlphaFoldDB" id="A0A0C2S5M1"/>
<dbReference type="Proteomes" id="UP000031938">
    <property type="component" value="Unassembled WGS sequence"/>
</dbReference>
<keyword evidence="3" id="KW-0808">Transferase</keyword>
<evidence type="ECO:0000256" key="3">
    <source>
        <dbReference type="ARBA" id="ARBA00022679"/>
    </source>
</evidence>
<dbReference type="EC" id="2.7.10.2" evidence="2"/>
<dbReference type="GO" id="GO:0005524">
    <property type="term" value="F:ATP binding"/>
    <property type="evidence" value="ECO:0007669"/>
    <property type="project" value="UniProtKB-KW"/>
</dbReference>
<comment type="caution">
    <text evidence="10">The sequence shown here is derived from an EMBL/GenBank/DDBJ whole genome shotgun (WGS) entry which is preliminary data.</text>
</comment>
<comment type="catalytic activity">
    <reaction evidence="8">
        <text>L-tyrosyl-[protein] + ATP = O-phospho-L-tyrosyl-[protein] + ADP + H(+)</text>
        <dbReference type="Rhea" id="RHEA:10596"/>
        <dbReference type="Rhea" id="RHEA-COMP:10136"/>
        <dbReference type="Rhea" id="RHEA-COMP:20101"/>
        <dbReference type="ChEBI" id="CHEBI:15378"/>
        <dbReference type="ChEBI" id="CHEBI:30616"/>
        <dbReference type="ChEBI" id="CHEBI:46858"/>
        <dbReference type="ChEBI" id="CHEBI:61978"/>
        <dbReference type="ChEBI" id="CHEBI:456216"/>
        <dbReference type="EC" id="2.7.10.2"/>
    </reaction>
</comment>
<feature type="domain" description="AAA" evidence="9">
    <location>
        <begin position="57"/>
        <end position="189"/>
    </location>
</feature>
<dbReference type="SUPFAM" id="SSF52540">
    <property type="entry name" value="P-loop containing nucleoside triphosphate hydrolases"/>
    <property type="match status" value="1"/>
</dbReference>
<organism evidence="10 11">
    <name type="scientific">Jeotgalibacillus soli</name>
    <dbReference type="NCBI Taxonomy" id="889306"/>
    <lineage>
        <taxon>Bacteria</taxon>
        <taxon>Bacillati</taxon>
        <taxon>Bacillota</taxon>
        <taxon>Bacilli</taxon>
        <taxon>Bacillales</taxon>
        <taxon>Caryophanaceae</taxon>
        <taxon>Jeotgalibacillus</taxon>
    </lineage>
</organism>
<dbReference type="EMBL" id="JXRP01000009">
    <property type="protein sequence ID" value="KIL49344.1"/>
    <property type="molecule type" value="Genomic_DNA"/>
</dbReference>
<protein>
    <recommendedName>
        <fullName evidence="2">non-specific protein-tyrosine kinase</fullName>
        <ecNumber evidence="2">2.7.10.2</ecNumber>
    </recommendedName>
</protein>
<evidence type="ECO:0000256" key="2">
    <source>
        <dbReference type="ARBA" id="ARBA00011903"/>
    </source>
</evidence>
<dbReference type="Gene3D" id="3.40.50.300">
    <property type="entry name" value="P-loop containing nucleotide triphosphate hydrolases"/>
    <property type="match status" value="1"/>
</dbReference>
<dbReference type="GO" id="GO:0005886">
    <property type="term" value="C:plasma membrane"/>
    <property type="evidence" value="ECO:0007669"/>
    <property type="project" value="TreeGrafter"/>
</dbReference>
<dbReference type="InterPro" id="IPR025669">
    <property type="entry name" value="AAA_dom"/>
</dbReference>
<proteinExistence type="inferred from homology"/>
<keyword evidence="7" id="KW-0829">Tyrosine-protein kinase</keyword>
<evidence type="ECO:0000313" key="11">
    <source>
        <dbReference type="Proteomes" id="UP000031938"/>
    </source>
</evidence>
<dbReference type="InterPro" id="IPR005702">
    <property type="entry name" value="Wzc-like_C"/>
</dbReference>
<evidence type="ECO:0000256" key="6">
    <source>
        <dbReference type="ARBA" id="ARBA00022840"/>
    </source>
</evidence>
<keyword evidence="4" id="KW-0547">Nucleotide-binding</keyword>
<dbReference type="CDD" id="cd05387">
    <property type="entry name" value="BY-kinase"/>
    <property type="match status" value="1"/>
</dbReference>
<evidence type="ECO:0000259" key="9">
    <source>
        <dbReference type="Pfam" id="PF13614"/>
    </source>
</evidence>
<dbReference type="Pfam" id="PF13614">
    <property type="entry name" value="AAA_31"/>
    <property type="match status" value="1"/>
</dbReference>
<reference evidence="10 11" key="1">
    <citation type="submission" date="2015-01" db="EMBL/GenBank/DDBJ databases">
        <title>Genome sequencing of Jeotgalibacillus soli.</title>
        <authorList>
            <person name="Goh K.M."/>
            <person name="Chan K.-G."/>
            <person name="Yaakop A.S."/>
            <person name="Ee R."/>
            <person name="Gan H.M."/>
            <person name="Chan C.S."/>
        </authorList>
    </citation>
    <scope>NUCLEOTIDE SEQUENCE [LARGE SCALE GENOMIC DNA]</scope>
    <source>
        <strain evidence="10 11">P9</strain>
    </source>
</reference>
<dbReference type="InterPro" id="IPR050445">
    <property type="entry name" value="Bact_polysacc_biosynth/exp"/>
</dbReference>
<dbReference type="PATRIC" id="fig|889306.3.peg.814"/>
<evidence type="ECO:0000256" key="7">
    <source>
        <dbReference type="ARBA" id="ARBA00023137"/>
    </source>
</evidence>